<dbReference type="Gene3D" id="3.30.420.10">
    <property type="entry name" value="Ribonuclease H-like superfamily/Ribonuclease H"/>
    <property type="match status" value="1"/>
</dbReference>
<name>A0A060X2Y4_ONCMY</name>
<dbReference type="Pfam" id="PF13358">
    <property type="entry name" value="DDE_3"/>
    <property type="match status" value="1"/>
</dbReference>
<dbReference type="InterPro" id="IPR036397">
    <property type="entry name" value="RNaseH_sf"/>
</dbReference>
<dbReference type="PaxDb" id="8022-A0A060X2Y4"/>
<reference evidence="2" key="1">
    <citation type="journal article" date="2014" name="Nat. Commun.">
        <title>The rainbow trout genome provides novel insights into evolution after whole-genome duplication in vertebrates.</title>
        <authorList>
            <person name="Berthelot C."/>
            <person name="Brunet F."/>
            <person name="Chalopin D."/>
            <person name="Juanchich A."/>
            <person name="Bernard M."/>
            <person name="Noel B."/>
            <person name="Bento P."/>
            <person name="Da Silva C."/>
            <person name="Labadie K."/>
            <person name="Alberti A."/>
            <person name="Aury J.M."/>
            <person name="Louis A."/>
            <person name="Dehais P."/>
            <person name="Bardou P."/>
            <person name="Montfort J."/>
            <person name="Klopp C."/>
            <person name="Cabau C."/>
            <person name="Gaspin C."/>
            <person name="Thorgaard G.H."/>
            <person name="Boussaha M."/>
            <person name="Quillet E."/>
            <person name="Guyomard R."/>
            <person name="Galiana D."/>
            <person name="Bobe J."/>
            <person name="Volff J.N."/>
            <person name="Genet C."/>
            <person name="Wincker P."/>
            <person name="Jaillon O."/>
            <person name="Roest Crollius H."/>
            <person name="Guiguen Y."/>
        </authorList>
    </citation>
    <scope>NUCLEOTIDE SEQUENCE [LARGE SCALE GENOMIC DNA]</scope>
</reference>
<proteinExistence type="predicted"/>
<dbReference type="GO" id="GO:0003676">
    <property type="term" value="F:nucleic acid binding"/>
    <property type="evidence" value="ECO:0007669"/>
    <property type="project" value="InterPro"/>
</dbReference>
<organism evidence="2 3">
    <name type="scientific">Oncorhynchus mykiss</name>
    <name type="common">Rainbow trout</name>
    <name type="synonym">Salmo gairdneri</name>
    <dbReference type="NCBI Taxonomy" id="8022"/>
    <lineage>
        <taxon>Eukaryota</taxon>
        <taxon>Metazoa</taxon>
        <taxon>Chordata</taxon>
        <taxon>Craniata</taxon>
        <taxon>Vertebrata</taxon>
        <taxon>Euteleostomi</taxon>
        <taxon>Actinopterygii</taxon>
        <taxon>Neopterygii</taxon>
        <taxon>Teleostei</taxon>
        <taxon>Protacanthopterygii</taxon>
        <taxon>Salmoniformes</taxon>
        <taxon>Salmonidae</taxon>
        <taxon>Salmoninae</taxon>
        <taxon>Oncorhynchus</taxon>
    </lineage>
</organism>
<gene>
    <name evidence="2" type="ORF">GSONMT00031304001</name>
</gene>
<protein>
    <recommendedName>
        <fullName evidence="1">Tc1-like transposase DDE domain-containing protein</fullName>
    </recommendedName>
</protein>
<accession>A0A060X2Y4</accession>
<dbReference type="STRING" id="8022.A0A060X2Y4"/>
<dbReference type="InterPro" id="IPR038717">
    <property type="entry name" value="Tc1-like_DDE_dom"/>
</dbReference>
<reference evidence="2" key="2">
    <citation type="submission" date="2014-03" db="EMBL/GenBank/DDBJ databases">
        <authorList>
            <person name="Genoscope - CEA"/>
        </authorList>
    </citation>
    <scope>NUCLEOTIDE SEQUENCE</scope>
</reference>
<evidence type="ECO:0000313" key="3">
    <source>
        <dbReference type="Proteomes" id="UP000193380"/>
    </source>
</evidence>
<feature type="domain" description="Tc1-like transposase DDE" evidence="1">
    <location>
        <begin position="14"/>
        <end position="105"/>
    </location>
</feature>
<dbReference type="Proteomes" id="UP000193380">
    <property type="component" value="Unassembled WGS sequence"/>
</dbReference>
<dbReference type="AlphaFoldDB" id="A0A060X2Y4"/>
<evidence type="ECO:0000259" key="1">
    <source>
        <dbReference type="Pfam" id="PF13358"/>
    </source>
</evidence>
<evidence type="ECO:0000313" key="2">
    <source>
        <dbReference type="EMBL" id="CDQ71679.1"/>
    </source>
</evidence>
<sequence>MANDGLLLNTPLIGPYNTESFIAFLEQLYAQLVPAEQGEPVRNPQVFVIVCDNVAFHHSAAVTDWFAAHHRFMVLYLPAYSPFLNPIEEFFSAWRWKVFGHHPHEQMSLLEAMRAGCEDTSPEDCQGWIRHSRRFM</sequence>
<dbReference type="EMBL" id="FR904783">
    <property type="protein sequence ID" value="CDQ71679.1"/>
    <property type="molecule type" value="Genomic_DNA"/>
</dbReference>